<dbReference type="AlphaFoldDB" id="G4NNA7"/>
<reference evidence="1 2" key="1">
    <citation type="journal article" date="2011" name="J. Exp. Med.">
        <title>A live-attenuated chlamydial vaccine protects against trachoma in nonhuman primates.</title>
        <authorList>
            <person name="Kari L."/>
            <person name="Whitmire W.M."/>
            <person name="Olivares-Zavaleta N."/>
            <person name="Goheen M.M."/>
            <person name="Taylor L.D."/>
            <person name="Carlson J.H."/>
            <person name="Sturdevant G.L."/>
            <person name="Lu C."/>
            <person name="Bakios L.E."/>
            <person name="Randall L.B."/>
            <person name="Parnell M.J."/>
            <person name="Zhong G."/>
            <person name="Caldwell H.D."/>
        </authorList>
    </citation>
    <scope>NUCLEOTIDE SEQUENCE [LARGE SCALE GENOMIC DNA]</scope>
    <source>
        <strain evidence="1 2">A2497</strain>
    </source>
</reference>
<sequence>MYELWSSSCWIQNRGNLFWLIELSHSKDSGPANPILSGRNGFFF</sequence>
<dbReference type="EMBL" id="CP002401">
    <property type="protein sequence ID" value="AEP34985.1"/>
    <property type="molecule type" value="Genomic_DNA"/>
</dbReference>
<proteinExistence type="predicted"/>
<gene>
    <name evidence="1" type="ordered locus">CTO_0927</name>
</gene>
<dbReference type="Proteomes" id="UP000009287">
    <property type="component" value="Chromosome"/>
</dbReference>
<organism evidence="1 2">
    <name type="scientific">Chlamydia trachomatis serovar A (strain A2497)</name>
    <dbReference type="NCBI Taxonomy" id="580047"/>
    <lineage>
        <taxon>Bacteria</taxon>
        <taxon>Pseudomonadati</taxon>
        <taxon>Chlamydiota</taxon>
        <taxon>Chlamydiia</taxon>
        <taxon>Chlamydiales</taxon>
        <taxon>Chlamydiaceae</taxon>
        <taxon>Chlamydia/Chlamydophila group</taxon>
        <taxon>Chlamydia</taxon>
    </lineage>
</organism>
<accession>G4NNA7</accession>
<name>G4NNA7_CHLT4</name>
<dbReference type="KEGG" id="cra:CTO_0927"/>
<evidence type="ECO:0000313" key="2">
    <source>
        <dbReference type="Proteomes" id="UP000009287"/>
    </source>
</evidence>
<protein>
    <submittedName>
        <fullName evidence="1">Uncharacterized protein</fullName>
    </submittedName>
</protein>
<evidence type="ECO:0000313" key="1">
    <source>
        <dbReference type="EMBL" id="AEP34985.1"/>
    </source>
</evidence>